<name>A0AAJ6CTT4_9CHLR</name>
<dbReference type="GO" id="GO:0016832">
    <property type="term" value="F:aldehyde-lyase activity"/>
    <property type="evidence" value="ECO:0007669"/>
    <property type="project" value="TreeGrafter"/>
</dbReference>
<protein>
    <recommendedName>
        <fullName evidence="4">HpcH/HpaI aldolase/citrate lyase domain-containing protein</fullName>
    </recommendedName>
</protein>
<reference evidence="6" key="2">
    <citation type="journal article" date="2023" name="Nat. Commun.">
        <title>Cultivation of marine bacteria of the SAR202 clade.</title>
        <authorList>
            <person name="Lim Y."/>
            <person name="Seo J.H."/>
            <person name="Giovannoni S.J."/>
            <person name="Kang I."/>
            <person name="Cho J.C."/>
        </authorList>
    </citation>
    <scope>NUCLEOTIDE SEQUENCE</scope>
    <source>
        <strain evidence="6">JH1073</strain>
    </source>
</reference>
<dbReference type="EMBL" id="WMBE01000002">
    <property type="protein sequence ID" value="MDG0867066.1"/>
    <property type="molecule type" value="Genomic_DNA"/>
</dbReference>
<dbReference type="PANTHER" id="PTHR30502">
    <property type="entry name" value="2-KETO-3-DEOXY-L-RHAMNONATE ALDOLASE"/>
    <property type="match status" value="1"/>
</dbReference>
<dbReference type="InterPro" id="IPR040442">
    <property type="entry name" value="Pyrv_kinase-like_dom_sf"/>
</dbReference>
<dbReference type="Pfam" id="PF03328">
    <property type="entry name" value="HpcH_HpaI"/>
    <property type="match status" value="1"/>
</dbReference>
<dbReference type="GO" id="GO:0005737">
    <property type="term" value="C:cytoplasm"/>
    <property type="evidence" value="ECO:0007669"/>
    <property type="project" value="TreeGrafter"/>
</dbReference>
<feature type="domain" description="HpcH/HpaI aldolase/citrate lyase" evidence="4">
    <location>
        <begin position="27"/>
        <end position="241"/>
    </location>
</feature>
<dbReference type="PANTHER" id="PTHR30502:SF0">
    <property type="entry name" value="PHOSPHOENOLPYRUVATE CARBOXYLASE FAMILY PROTEIN"/>
    <property type="match status" value="1"/>
</dbReference>
<keyword evidence="2" id="KW-0479">Metal-binding</keyword>
<evidence type="ECO:0000313" key="5">
    <source>
        <dbReference type="EMBL" id="MDG0867066.1"/>
    </source>
</evidence>
<evidence type="ECO:0000256" key="2">
    <source>
        <dbReference type="ARBA" id="ARBA00022723"/>
    </source>
</evidence>
<gene>
    <name evidence="5" type="ORF">GKO46_08265</name>
    <name evidence="6" type="ORF">GKO48_02270</name>
</gene>
<accession>A0AAJ6CTT4</accession>
<reference evidence="7" key="3">
    <citation type="submission" date="2023-06" db="EMBL/GenBank/DDBJ databases">
        <title>Pangenomics reveal diversification of enzyme families and niche specialization in globally abundant SAR202 bacteria.</title>
        <authorList>
            <person name="Saw J.H.W."/>
        </authorList>
    </citation>
    <scope>NUCLEOTIDE SEQUENCE [LARGE SCALE GENOMIC DNA]</scope>
    <source>
        <strain evidence="7">JH1073</strain>
    </source>
</reference>
<evidence type="ECO:0000256" key="1">
    <source>
        <dbReference type="ARBA" id="ARBA00005568"/>
    </source>
</evidence>
<keyword evidence="7" id="KW-1185">Reference proteome</keyword>
<organism evidence="6 7">
    <name type="scientific">Candidatus Lucifugimonas marina</name>
    <dbReference type="NCBI Taxonomy" id="3038979"/>
    <lineage>
        <taxon>Bacteria</taxon>
        <taxon>Bacillati</taxon>
        <taxon>Chloroflexota</taxon>
        <taxon>Dehalococcoidia</taxon>
        <taxon>SAR202 cluster</taxon>
        <taxon>Candidatus Lucifugimonadales</taxon>
        <taxon>Candidatus Lucifugimonadaceae</taxon>
        <taxon>Candidatus Lucifugimonas</taxon>
    </lineage>
</organism>
<dbReference type="RefSeq" id="WP_342825044.1">
    <property type="nucleotide sequence ID" value="NZ_CP046146.1"/>
</dbReference>
<dbReference type="GO" id="GO:0046872">
    <property type="term" value="F:metal ion binding"/>
    <property type="evidence" value="ECO:0007669"/>
    <property type="project" value="UniProtKB-KW"/>
</dbReference>
<dbReference type="InterPro" id="IPR050251">
    <property type="entry name" value="HpcH-HpaI_aldolase"/>
</dbReference>
<dbReference type="SUPFAM" id="SSF51621">
    <property type="entry name" value="Phosphoenolpyruvate/pyruvate domain"/>
    <property type="match status" value="1"/>
</dbReference>
<keyword evidence="3" id="KW-0456">Lyase</keyword>
<evidence type="ECO:0000313" key="8">
    <source>
        <dbReference type="Proteomes" id="UP001321249"/>
    </source>
</evidence>
<comment type="similarity">
    <text evidence="1">Belongs to the HpcH/HpaI aldolase family.</text>
</comment>
<dbReference type="Proteomes" id="UP001219901">
    <property type="component" value="Chromosome"/>
</dbReference>
<evidence type="ECO:0000259" key="4">
    <source>
        <dbReference type="Pfam" id="PF03328"/>
    </source>
</evidence>
<dbReference type="AlphaFoldDB" id="A0AAJ6CTT4"/>
<dbReference type="Proteomes" id="UP001321249">
    <property type="component" value="Unassembled WGS sequence"/>
</dbReference>
<evidence type="ECO:0000313" key="7">
    <source>
        <dbReference type="Proteomes" id="UP001219901"/>
    </source>
</evidence>
<proteinExistence type="inferred from homology"/>
<dbReference type="InterPro" id="IPR015813">
    <property type="entry name" value="Pyrv/PenolPyrv_kinase-like_dom"/>
</dbReference>
<evidence type="ECO:0000256" key="3">
    <source>
        <dbReference type="ARBA" id="ARBA00023239"/>
    </source>
</evidence>
<reference evidence="7 8" key="1">
    <citation type="submission" date="2019-11" db="EMBL/GenBank/DDBJ databases">
        <authorList>
            <person name="Cho J.-C."/>
        </authorList>
    </citation>
    <scope>NUCLEOTIDE SEQUENCE [LARGE SCALE GENOMIC DNA]</scope>
    <source>
        <strain evidence="6 7">JH1073</strain>
        <strain evidence="5 8">JH702</strain>
    </source>
</reference>
<dbReference type="InterPro" id="IPR005000">
    <property type="entry name" value="Aldolase/citrate-lyase_domain"/>
</dbReference>
<evidence type="ECO:0000313" key="6">
    <source>
        <dbReference type="EMBL" id="WFG38479.1"/>
    </source>
</evidence>
<sequence length="250" mass="26224">MINNSILEANKEGRKGTVFALAHPALYMIEMAAHVGFDAISIDGEHGGFGEEAIDDICRTANGFGMSVIARVPDNAAYQINLYLDRGVQGVTGPHINSGAEAQALADACLFPVEGKRSWGGGRGTEFNDQTVLDEKYGGKLGFAKWSNANMLVVAQIEDKKAWDNLDDILAVPGLTGVTGGPHDFAQSLGHPGEPNHPDRVAATLDVETRARAAGKTAGGDLTSGIGIAELMLGEARAFVAAHKNDKLGS</sequence>
<dbReference type="Gene3D" id="3.20.20.60">
    <property type="entry name" value="Phosphoenolpyruvate-binding domains"/>
    <property type="match status" value="1"/>
</dbReference>
<dbReference type="EMBL" id="CP046147">
    <property type="protein sequence ID" value="WFG38479.1"/>
    <property type="molecule type" value="Genomic_DNA"/>
</dbReference>